<feature type="transmembrane region" description="Helical" evidence="1">
    <location>
        <begin position="281"/>
        <end position="297"/>
    </location>
</feature>
<feature type="transmembrane region" description="Helical" evidence="1">
    <location>
        <begin position="449"/>
        <end position="474"/>
    </location>
</feature>
<feature type="transmembrane region" description="Helical" evidence="1">
    <location>
        <begin position="309"/>
        <end position="329"/>
    </location>
</feature>
<dbReference type="EMBL" id="QBKQ01000001">
    <property type="protein sequence ID" value="PTX45065.1"/>
    <property type="molecule type" value="Genomic_DNA"/>
</dbReference>
<dbReference type="InterPro" id="IPR043742">
    <property type="entry name" value="DUF5687"/>
</dbReference>
<protein>
    <recommendedName>
        <fullName evidence="4">ABC-2 type transport system permease protein</fullName>
    </recommendedName>
</protein>
<keyword evidence="1" id="KW-0472">Membrane</keyword>
<evidence type="ECO:0000313" key="2">
    <source>
        <dbReference type="EMBL" id="PTX45065.1"/>
    </source>
</evidence>
<reference evidence="2 3" key="1">
    <citation type="submission" date="2018-04" db="EMBL/GenBank/DDBJ databases">
        <title>Genomic Encyclopedia of Archaeal and Bacterial Type Strains, Phase II (KMG-II): from individual species to whole genera.</title>
        <authorList>
            <person name="Goeker M."/>
        </authorList>
    </citation>
    <scope>NUCLEOTIDE SEQUENCE [LARGE SCALE GENOMIC DNA]</scope>
    <source>
        <strain evidence="2 3">DSM 23082</strain>
    </source>
</reference>
<accession>A0A2T6AMM7</accession>
<proteinExistence type="predicted"/>
<feature type="transmembrane region" description="Helical" evidence="1">
    <location>
        <begin position="350"/>
        <end position="373"/>
    </location>
</feature>
<dbReference type="RefSeq" id="WP_108170961.1">
    <property type="nucleotide sequence ID" value="NZ_QBKQ01000001.1"/>
</dbReference>
<name>A0A2T6AMM7_9FLAO</name>
<dbReference type="Proteomes" id="UP000244174">
    <property type="component" value="Unassembled WGS sequence"/>
</dbReference>
<keyword evidence="3" id="KW-1185">Reference proteome</keyword>
<feature type="transmembrane region" description="Helical" evidence="1">
    <location>
        <begin position="142"/>
        <end position="162"/>
    </location>
</feature>
<keyword evidence="1" id="KW-1133">Transmembrane helix</keyword>
<feature type="transmembrane region" description="Helical" evidence="1">
    <location>
        <begin position="103"/>
        <end position="130"/>
    </location>
</feature>
<feature type="transmembrane region" description="Helical" evidence="1">
    <location>
        <begin position="27"/>
        <end position="51"/>
    </location>
</feature>
<evidence type="ECO:0000256" key="1">
    <source>
        <dbReference type="SAM" id="Phobius"/>
    </source>
</evidence>
<sequence length="494" mass="57167">MFKKFAWLEWKSFLRSASFGKSLGLKILMAFLALYFSAMFLLFGISLFPLIHKFYPEQDPLKVANSFVLAYFTFELIFRFMLQTLPVMDIKPLMVLPVKKKKVVNFVLFKSLYSFYNFLPLLLIVPFGLFCMFKDDYSTAGMTGWIIAMYAITLCMNFLNFIIKKRFTENLKALIPIVGAGVIIALLDYLGIFDITAYFGTLLDYLVLNPYLAIIPVLILIALFWWNFQNLRDKFYLDADLKGKNKAASTKEFGWTKRFGSLAPFLQQDLKLIWRNKRPKTTIYLSFIFLAYGLIFYPNDTYQEMPTFFVFAGIFITGIFMINFGQFVPSWDASYYQMIMAQNIPMRQYLASKMGLITFSVLALAILSTPYVYFGWNILFLNLACALYNMGVNIPILLYAGSFNKKRIDLDKSPFMNYQGTGASQWLVGLPLILIPIFLFWITNKYINYEAAIVILAVLGIIGLILRPNLLSFLTQRYRSRKYVMIQGFKQKGD</sequence>
<feature type="transmembrane region" description="Helical" evidence="1">
    <location>
        <begin position="379"/>
        <end position="402"/>
    </location>
</feature>
<feature type="transmembrane region" description="Helical" evidence="1">
    <location>
        <begin position="174"/>
        <end position="199"/>
    </location>
</feature>
<comment type="caution">
    <text evidence="2">The sequence shown here is derived from an EMBL/GenBank/DDBJ whole genome shotgun (WGS) entry which is preliminary data.</text>
</comment>
<feature type="transmembrane region" description="Helical" evidence="1">
    <location>
        <begin position="63"/>
        <end position="82"/>
    </location>
</feature>
<dbReference type="OrthoDB" id="1014144at2"/>
<feature type="transmembrane region" description="Helical" evidence="1">
    <location>
        <begin position="205"/>
        <end position="226"/>
    </location>
</feature>
<dbReference type="Pfam" id="PF18940">
    <property type="entry name" value="DUF5687"/>
    <property type="match status" value="1"/>
</dbReference>
<dbReference type="AlphaFoldDB" id="A0A2T6AMM7"/>
<evidence type="ECO:0000313" key="3">
    <source>
        <dbReference type="Proteomes" id="UP000244174"/>
    </source>
</evidence>
<keyword evidence="1" id="KW-0812">Transmembrane</keyword>
<feature type="transmembrane region" description="Helical" evidence="1">
    <location>
        <begin position="423"/>
        <end position="443"/>
    </location>
</feature>
<organism evidence="2 3">
    <name type="scientific">Christiangramia gaetbulicola</name>
    <dbReference type="NCBI Taxonomy" id="703340"/>
    <lineage>
        <taxon>Bacteria</taxon>
        <taxon>Pseudomonadati</taxon>
        <taxon>Bacteroidota</taxon>
        <taxon>Flavobacteriia</taxon>
        <taxon>Flavobacteriales</taxon>
        <taxon>Flavobacteriaceae</taxon>
        <taxon>Christiangramia</taxon>
    </lineage>
</organism>
<evidence type="ECO:0008006" key="4">
    <source>
        <dbReference type="Google" id="ProtNLM"/>
    </source>
</evidence>
<gene>
    <name evidence="2" type="ORF">C8P64_1055</name>
</gene>